<dbReference type="Proteomes" id="UP001172457">
    <property type="component" value="Chromosome 8"/>
</dbReference>
<comment type="catalytic activity">
    <reaction evidence="6">
        <text>cytidine(34) in tRNA(Ile2) + L-lysine + ATP = lysidine(34) in tRNA(Ile2) + AMP + diphosphate + H(+)</text>
        <dbReference type="Rhea" id="RHEA:43744"/>
        <dbReference type="Rhea" id="RHEA-COMP:10625"/>
        <dbReference type="Rhea" id="RHEA-COMP:10670"/>
        <dbReference type="ChEBI" id="CHEBI:15378"/>
        <dbReference type="ChEBI" id="CHEBI:30616"/>
        <dbReference type="ChEBI" id="CHEBI:32551"/>
        <dbReference type="ChEBI" id="CHEBI:33019"/>
        <dbReference type="ChEBI" id="CHEBI:82748"/>
        <dbReference type="ChEBI" id="CHEBI:83665"/>
        <dbReference type="ChEBI" id="CHEBI:456215"/>
        <dbReference type="EC" id="6.3.4.19"/>
    </reaction>
</comment>
<dbReference type="Gene3D" id="3.40.50.620">
    <property type="entry name" value="HUPs"/>
    <property type="match status" value="1"/>
</dbReference>
<evidence type="ECO:0000259" key="7">
    <source>
        <dbReference type="Pfam" id="PF01171"/>
    </source>
</evidence>
<feature type="domain" description="tRNA(Ile)-lysidine/2-thiocytidine synthase N-terminal" evidence="7">
    <location>
        <begin position="90"/>
        <end position="293"/>
    </location>
</feature>
<protein>
    <recommendedName>
        <fullName evidence="1">tRNA(Ile)-lysidine synthetase</fullName>
        <ecNumber evidence="1">6.3.4.19</ecNumber>
    </recommendedName>
</protein>
<evidence type="ECO:0000313" key="9">
    <source>
        <dbReference type="Proteomes" id="UP001172457"/>
    </source>
</evidence>
<dbReference type="PANTHER" id="PTHR43033:SF5">
    <property type="entry name" value="TRNA(ILE)-LYSIDINE SYNTHETASE"/>
    <property type="match status" value="1"/>
</dbReference>
<dbReference type="GO" id="GO:0005524">
    <property type="term" value="F:ATP binding"/>
    <property type="evidence" value="ECO:0007669"/>
    <property type="project" value="UniProtKB-KW"/>
</dbReference>
<evidence type="ECO:0000256" key="2">
    <source>
        <dbReference type="ARBA" id="ARBA00022598"/>
    </source>
</evidence>
<evidence type="ECO:0000256" key="5">
    <source>
        <dbReference type="ARBA" id="ARBA00022840"/>
    </source>
</evidence>
<keyword evidence="3" id="KW-0819">tRNA processing</keyword>
<dbReference type="InterPro" id="IPR012094">
    <property type="entry name" value="tRNA_Ile_lys_synt"/>
</dbReference>
<dbReference type="InterPro" id="IPR014729">
    <property type="entry name" value="Rossmann-like_a/b/a_fold"/>
</dbReference>
<sequence>MNEEWLEDYFFSHITHHKSHLIPTNFTKFPKIFFPTSTNNHLFDYSLLVHPHLMNSKTTKILSQIAWPWLASNPIIPLQRKRGDVYRVSAVGVSGGPDSMALCLLVAEWKSCGLNVASMGNNDMVDGLLAIIVDHGLRAESKDEAEMVQRRVLDMGIRCEIAHCNWRDGKPKLGHLQEAARDIRYEKLQDICSRHKIGVLLIAHHADDQAELFILRLSRNSGVLGLAGMALATQLFATTRCFDDGTSNSILLVRPLLDFSKQDLYKICEAGKQKWVEDPTNQNTIFTRNRIRMSLGNLSSSIFKSELQAIISACRRTRVYLDQVCHTLINQAVTVMPQGYVIVDLGNLNPSEVPDICLSKFLTLLLQFISQRQRPVRGSAQKLLLDYFRTFPCKSSFTAAGCYLCPAPSSKGTKILICCSVDSALPTNTKSFHIISPNNQKVNTITELHHIIEDGRSYSNKTIPNASDIHFLNTNSSESILTEAKRLKILGEPTLLSIRSLHEVELEKFKLKAETLTNHVQERVVESLDVKELGQGQIGYFMDRFVVLWEFVGENDGCCNCGFGRDSVVEVRHMVDADWVDLSRLSKGDDVEDFEKVFECSDYAKISAQKGLRLLKCIPVAARRSLPVLVNPRGEVLSIPVSDLIDLKSICVIIF</sequence>
<dbReference type="HAMAP" id="MF_01161">
    <property type="entry name" value="tRNA_Ile_lys_synt"/>
    <property type="match status" value="1"/>
</dbReference>
<dbReference type="NCBIfam" id="TIGR02432">
    <property type="entry name" value="lysidine_TilS_N"/>
    <property type="match status" value="1"/>
</dbReference>
<gene>
    <name evidence="8" type="ORF">OSB04_031263</name>
</gene>
<keyword evidence="2" id="KW-0436">Ligase</keyword>
<reference evidence="8" key="1">
    <citation type="submission" date="2023-03" db="EMBL/GenBank/DDBJ databases">
        <title>Chromosome-scale reference genome and RAD-based genetic map of yellow starthistle (Centaurea solstitialis) reveal putative structural variation and QTLs associated with invader traits.</title>
        <authorList>
            <person name="Reatini B."/>
            <person name="Cang F.A."/>
            <person name="Jiang Q."/>
            <person name="Mckibben M.T.W."/>
            <person name="Barker M.S."/>
            <person name="Rieseberg L.H."/>
            <person name="Dlugosch K.M."/>
        </authorList>
    </citation>
    <scope>NUCLEOTIDE SEQUENCE</scope>
    <source>
        <strain evidence="8">CAN-66</strain>
        <tissue evidence="8">Leaf</tissue>
    </source>
</reference>
<evidence type="ECO:0000313" key="8">
    <source>
        <dbReference type="EMBL" id="KAJ9538530.1"/>
    </source>
</evidence>
<dbReference type="PANTHER" id="PTHR43033">
    <property type="entry name" value="TRNA(ILE)-LYSIDINE SYNTHASE-RELATED"/>
    <property type="match status" value="1"/>
</dbReference>
<keyword evidence="4" id="KW-0547">Nucleotide-binding</keyword>
<dbReference type="EC" id="6.3.4.19" evidence="1"/>
<dbReference type="EMBL" id="JARYMX010000008">
    <property type="protein sequence ID" value="KAJ9538530.1"/>
    <property type="molecule type" value="Genomic_DNA"/>
</dbReference>
<dbReference type="SUPFAM" id="SSF52402">
    <property type="entry name" value="Adenine nucleotide alpha hydrolases-like"/>
    <property type="match status" value="1"/>
</dbReference>
<dbReference type="AlphaFoldDB" id="A0AA38S961"/>
<evidence type="ECO:0000256" key="1">
    <source>
        <dbReference type="ARBA" id="ARBA00013267"/>
    </source>
</evidence>
<dbReference type="Pfam" id="PF01171">
    <property type="entry name" value="ATP_bind_3"/>
    <property type="match status" value="1"/>
</dbReference>
<comment type="caution">
    <text evidence="8">The sequence shown here is derived from an EMBL/GenBank/DDBJ whole genome shotgun (WGS) entry which is preliminary data.</text>
</comment>
<dbReference type="CDD" id="cd01992">
    <property type="entry name" value="TilS_N"/>
    <property type="match status" value="1"/>
</dbReference>
<accession>A0AA38S961</accession>
<proteinExistence type="inferred from homology"/>
<dbReference type="InterPro" id="IPR011063">
    <property type="entry name" value="TilS/TtcA_N"/>
</dbReference>
<organism evidence="8 9">
    <name type="scientific">Centaurea solstitialis</name>
    <name type="common">yellow star-thistle</name>
    <dbReference type="NCBI Taxonomy" id="347529"/>
    <lineage>
        <taxon>Eukaryota</taxon>
        <taxon>Viridiplantae</taxon>
        <taxon>Streptophyta</taxon>
        <taxon>Embryophyta</taxon>
        <taxon>Tracheophyta</taxon>
        <taxon>Spermatophyta</taxon>
        <taxon>Magnoliopsida</taxon>
        <taxon>eudicotyledons</taxon>
        <taxon>Gunneridae</taxon>
        <taxon>Pentapetalae</taxon>
        <taxon>asterids</taxon>
        <taxon>campanulids</taxon>
        <taxon>Asterales</taxon>
        <taxon>Asteraceae</taxon>
        <taxon>Carduoideae</taxon>
        <taxon>Cardueae</taxon>
        <taxon>Centaureinae</taxon>
        <taxon>Centaurea</taxon>
    </lineage>
</organism>
<dbReference type="GO" id="GO:0008033">
    <property type="term" value="P:tRNA processing"/>
    <property type="evidence" value="ECO:0007669"/>
    <property type="project" value="UniProtKB-KW"/>
</dbReference>
<evidence type="ECO:0000256" key="3">
    <source>
        <dbReference type="ARBA" id="ARBA00022694"/>
    </source>
</evidence>
<name>A0AA38S961_9ASTR</name>
<evidence type="ECO:0000256" key="6">
    <source>
        <dbReference type="ARBA" id="ARBA00048539"/>
    </source>
</evidence>
<dbReference type="GO" id="GO:0032267">
    <property type="term" value="F:tRNA(Ile)-lysidine synthase activity"/>
    <property type="evidence" value="ECO:0007669"/>
    <property type="project" value="UniProtKB-EC"/>
</dbReference>
<evidence type="ECO:0000256" key="4">
    <source>
        <dbReference type="ARBA" id="ARBA00022741"/>
    </source>
</evidence>
<keyword evidence="9" id="KW-1185">Reference proteome</keyword>
<keyword evidence="5" id="KW-0067">ATP-binding</keyword>
<dbReference type="InterPro" id="IPR012795">
    <property type="entry name" value="tRNA_Ile_lys_synt_N"/>
</dbReference>